<feature type="disulfide bond" evidence="2">
    <location>
        <begin position="19"/>
        <end position="31"/>
    </location>
</feature>
<dbReference type="EMBL" id="KN549607">
    <property type="protein sequence ID" value="KHJ96692.1"/>
    <property type="molecule type" value="Genomic_DNA"/>
</dbReference>
<dbReference type="SUPFAM" id="SSF57424">
    <property type="entry name" value="LDL receptor-like module"/>
    <property type="match status" value="2"/>
</dbReference>
<dbReference type="CDD" id="cd00112">
    <property type="entry name" value="LDLa"/>
    <property type="match status" value="1"/>
</dbReference>
<dbReference type="InterPro" id="IPR002172">
    <property type="entry name" value="LDrepeatLR_classA_rpt"/>
</dbReference>
<keyword evidence="4" id="KW-1185">Reference proteome</keyword>
<dbReference type="GO" id="GO:0005041">
    <property type="term" value="F:low-density lipoprotein particle receptor activity"/>
    <property type="evidence" value="ECO:0007669"/>
    <property type="project" value="TreeGrafter"/>
</dbReference>
<feature type="disulfide bond" evidence="2">
    <location>
        <begin position="26"/>
        <end position="44"/>
    </location>
</feature>
<dbReference type="GO" id="GO:0005886">
    <property type="term" value="C:plasma membrane"/>
    <property type="evidence" value="ECO:0007669"/>
    <property type="project" value="TreeGrafter"/>
</dbReference>
<reference evidence="3 4" key="1">
    <citation type="submission" date="2014-03" db="EMBL/GenBank/DDBJ databases">
        <title>Draft genome of the hookworm Oesophagostomum dentatum.</title>
        <authorList>
            <person name="Mitreva M."/>
        </authorList>
    </citation>
    <scope>NUCLEOTIDE SEQUENCE [LARGE SCALE GENOMIC DNA]</scope>
    <source>
        <strain evidence="3 4">OD-Hann</strain>
    </source>
</reference>
<name>A0A0B1TLL3_OESDE</name>
<dbReference type="OrthoDB" id="6514358at2759"/>
<dbReference type="PANTHER" id="PTHR22722:SF5">
    <property type="entry name" value="LOW-DENSITY LIPOPROTEIN RECEPTOR-RELATED PROTEIN 1B"/>
    <property type="match status" value="1"/>
</dbReference>
<dbReference type="GO" id="GO:0043235">
    <property type="term" value="C:receptor complex"/>
    <property type="evidence" value="ECO:0007669"/>
    <property type="project" value="TreeGrafter"/>
</dbReference>
<dbReference type="InterPro" id="IPR036055">
    <property type="entry name" value="LDL_receptor-like_sf"/>
</dbReference>
<keyword evidence="3" id="KW-0449">Lipoprotein</keyword>
<dbReference type="Pfam" id="PF00057">
    <property type="entry name" value="Ldl_recept_a"/>
    <property type="match status" value="1"/>
</dbReference>
<protein>
    <submittedName>
        <fullName evidence="3">Low-density lipoprotein receptor domain class A</fullName>
    </submittedName>
</protein>
<evidence type="ECO:0000313" key="3">
    <source>
        <dbReference type="EMBL" id="KHJ96692.1"/>
    </source>
</evidence>
<gene>
    <name evidence="3" type="ORF">OESDEN_03345</name>
</gene>
<dbReference type="SMART" id="SM00192">
    <property type="entry name" value="LDLa"/>
    <property type="match status" value="2"/>
</dbReference>
<sequence length="149" mass="16047">MATRRVSAQAVAGRLPGRCLPGDFDCGFGRCVPITVFHDGKPDCYDGSDECLLCFGSRRGTPLSNARSGCFFGQVKCGAYCVDVSQALSCLFSPKCDDSSRQPQWCAISKEKLCGDPGSFPCKGYGECVLWPWLLDGKKHCIDGSDEGL</sequence>
<proteinExistence type="predicted"/>
<dbReference type="PANTHER" id="PTHR22722">
    <property type="entry name" value="LOW-DENSITY LIPOPROTEIN RECEPTOR-RELATED PROTEIN 2-RELATED"/>
    <property type="match status" value="1"/>
</dbReference>
<evidence type="ECO:0000313" key="4">
    <source>
        <dbReference type="Proteomes" id="UP000053660"/>
    </source>
</evidence>
<evidence type="ECO:0000256" key="1">
    <source>
        <dbReference type="ARBA" id="ARBA00023157"/>
    </source>
</evidence>
<accession>A0A0B1TLL3</accession>
<dbReference type="AlphaFoldDB" id="A0A0B1TLL3"/>
<organism evidence="3 4">
    <name type="scientific">Oesophagostomum dentatum</name>
    <name type="common">Nodular worm</name>
    <dbReference type="NCBI Taxonomy" id="61180"/>
    <lineage>
        <taxon>Eukaryota</taxon>
        <taxon>Metazoa</taxon>
        <taxon>Ecdysozoa</taxon>
        <taxon>Nematoda</taxon>
        <taxon>Chromadorea</taxon>
        <taxon>Rhabditida</taxon>
        <taxon>Rhabditina</taxon>
        <taxon>Rhabditomorpha</taxon>
        <taxon>Strongyloidea</taxon>
        <taxon>Strongylidae</taxon>
        <taxon>Oesophagostomum</taxon>
    </lineage>
</organism>
<comment type="caution">
    <text evidence="2">Lacks conserved residue(s) required for the propagation of feature annotation.</text>
</comment>
<dbReference type="Proteomes" id="UP000053660">
    <property type="component" value="Unassembled WGS sequence"/>
</dbReference>
<dbReference type="Gene3D" id="4.10.400.10">
    <property type="entry name" value="Low-density Lipoprotein Receptor"/>
    <property type="match status" value="2"/>
</dbReference>
<dbReference type="PROSITE" id="PS50068">
    <property type="entry name" value="LDLRA_2"/>
    <property type="match status" value="1"/>
</dbReference>
<dbReference type="PRINTS" id="PR00261">
    <property type="entry name" value="LDLRECEPTOR"/>
</dbReference>
<keyword evidence="3" id="KW-0675">Receptor</keyword>
<evidence type="ECO:0000256" key="2">
    <source>
        <dbReference type="PROSITE-ProRule" id="PRU00124"/>
    </source>
</evidence>
<keyword evidence="1 2" id="KW-1015">Disulfide bond</keyword>
<dbReference type="InterPro" id="IPR051221">
    <property type="entry name" value="LDLR-related"/>
</dbReference>